<dbReference type="NCBIfam" id="TIGR04350">
    <property type="entry name" value="C_S_lyase_PatB"/>
    <property type="match status" value="1"/>
</dbReference>
<reference evidence="7" key="1">
    <citation type="journal article" date="2015" name="Int. J. Syst. Evol. Microbiol.">
        <title>Rhizobium oryzicola sp. nov., potential plant-growth-promoting endophytic bacteria isolated from rice roots.</title>
        <authorList>
            <person name="Zhang X.X."/>
            <person name="Gao J.S."/>
            <person name="Cao Y.H."/>
            <person name="Sheirdil R.A."/>
            <person name="Wang X.C."/>
            <person name="Zhang L."/>
        </authorList>
    </citation>
    <scope>NUCLEOTIDE SEQUENCE</scope>
    <source>
        <strain evidence="7">05753</strain>
    </source>
</reference>
<feature type="domain" description="Aminotransferase class I/classII large" evidence="6">
    <location>
        <begin position="30"/>
        <end position="372"/>
    </location>
</feature>
<dbReference type="RefSeq" id="WP_302079628.1">
    <property type="nucleotide sequence ID" value="NZ_JAUKWQ010000014.1"/>
</dbReference>
<comment type="caution">
    <text evidence="7">The sequence shown here is derived from an EMBL/GenBank/DDBJ whole genome shotgun (WGS) entry which is preliminary data.</text>
</comment>
<dbReference type="PANTHER" id="PTHR43525:SF1">
    <property type="entry name" value="PROTEIN MALY"/>
    <property type="match status" value="1"/>
</dbReference>
<dbReference type="InterPro" id="IPR015424">
    <property type="entry name" value="PyrdxlP-dep_Trfase"/>
</dbReference>
<dbReference type="InterPro" id="IPR015422">
    <property type="entry name" value="PyrdxlP-dep_Trfase_small"/>
</dbReference>
<dbReference type="CDD" id="cd00609">
    <property type="entry name" value="AAT_like"/>
    <property type="match status" value="1"/>
</dbReference>
<name>A0ABT8T3Z0_9HYPH</name>
<evidence type="ECO:0000256" key="5">
    <source>
        <dbReference type="ARBA" id="ARBA00037974"/>
    </source>
</evidence>
<reference evidence="7" key="2">
    <citation type="submission" date="2023-07" db="EMBL/GenBank/DDBJ databases">
        <authorList>
            <person name="Sun H."/>
        </authorList>
    </citation>
    <scope>NUCLEOTIDE SEQUENCE</scope>
    <source>
        <strain evidence="7">05753</strain>
    </source>
</reference>
<dbReference type="GO" id="GO:0016829">
    <property type="term" value="F:lyase activity"/>
    <property type="evidence" value="ECO:0007669"/>
    <property type="project" value="UniProtKB-KW"/>
</dbReference>
<keyword evidence="4 7" id="KW-0456">Lyase</keyword>
<dbReference type="InterPro" id="IPR051798">
    <property type="entry name" value="Class-II_PLP-Dep_Aminotrans"/>
</dbReference>
<comment type="similarity">
    <text evidence="5">Belongs to the class-II pyridoxal-phosphate-dependent aminotransferase family. MalY/PatB cystathionine beta-lyase subfamily.</text>
</comment>
<dbReference type="PANTHER" id="PTHR43525">
    <property type="entry name" value="PROTEIN MALY"/>
    <property type="match status" value="1"/>
</dbReference>
<dbReference type="SUPFAM" id="SSF53383">
    <property type="entry name" value="PLP-dependent transferases"/>
    <property type="match status" value="1"/>
</dbReference>
<dbReference type="EC" id="4.4.1.13" evidence="2"/>
<organism evidence="7 8">
    <name type="scientific">Rhizobium oryzicola</name>
    <dbReference type="NCBI Taxonomy" id="1232668"/>
    <lineage>
        <taxon>Bacteria</taxon>
        <taxon>Pseudomonadati</taxon>
        <taxon>Pseudomonadota</taxon>
        <taxon>Alphaproteobacteria</taxon>
        <taxon>Hyphomicrobiales</taxon>
        <taxon>Rhizobiaceae</taxon>
        <taxon>Rhizobium/Agrobacterium group</taxon>
        <taxon>Rhizobium</taxon>
    </lineage>
</organism>
<dbReference type="Gene3D" id="3.40.640.10">
    <property type="entry name" value="Type I PLP-dependent aspartate aminotransferase-like (Major domain)"/>
    <property type="match status" value="1"/>
</dbReference>
<keyword evidence="3" id="KW-0663">Pyridoxal phosphate</keyword>
<keyword evidence="8" id="KW-1185">Reference proteome</keyword>
<sequence length="380" mass="42150">MTDFDQVHDRKGTGSSKWSKFSSDVLPMWVADMDFPAAPEIIEAISHRLSHPLLGYGVAREELKAQIVSDMEAKYGWAITADDIVFLPGVEPGFNMALKAMLQPGDGVLVQTPVYRPMLNAPGHWGMVRNEAPLTLGDNGYQVDLAGFETQLSKSKAFLFCHPHNPSGKVFTREELQAMATLCAKHDTLIISDEIHCELLFDGRTHIPTATLSDDAKNRTITLMAASKTYNIAGLKTAFAIIQNKEIRDKFAASRLGMVDSVNVLGLEATLAAFQRGLTWKSAMLTYLQANRDYLVAEVKRRFPEIRMVAPEGTFLAWLDCSALNLGPDAQAYFLEHGKVGFSAGWEFGEAYGQFIRLNFGCPRSLLEDGLNRMQRALKR</sequence>
<dbReference type="InterPro" id="IPR004839">
    <property type="entry name" value="Aminotransferase_I/II_large"/>
</dbReference>
<dbReference type="Gene3D" id="3.90.1150.10">
    <property type="entry name" value="Aspartate Aminotransferase, domain 1"/>
    <property type="match status" value="1"/>
</dbReference>
<evidence type="ECO:0000256" key="3">
    <source>
        <dbReference type="ARBA" id="ARBA00022898"/>
    </source>
</evidence>
<dbReference type="InterPro" id="IPR015421">
    <property type="entry name" value="PyrdxlP-dep_Trfase_major"/>
</dbReference>
<evidence type="ECO:0000259" key="6">
    <source>
        <dbReference type="Pfam" id="PF00155"/>
    </source>
</evidence>
<dbReference type="EMBL" id="JAUKWQ010000014">
    <property type="protein sequence ID" value="MDO1585343.1"/>
    <property type="molecule type" value="Genomic_DNA"/>
</dbReference>
<dbReference type="Proteomes" id="UP001169006">
    <property type="component" value="Unassembled WGS sequence"/>
</dbReference>
<dbReference type="InterPro" id="IPR027619">
    <property type="entry name" value="C-S_lyase_PatB-like"/>
</dbReference>
<evidence type="ECO:0000313" key="8">
    <source>
        <dbReference type="Proteomes" id="UP001169006"/>
    </source>
</evidence>
<gene>
    <name evidence="7" type="ORF">Q2T52_24895</name>
</gene>
<evidence type="ECO:0000256" key="2">
    <source>
        <dbReference type="ARBA" id="ARBA00012224"/>
    </source>
</evidence>
<evidence type="ECO:0000256" key="4">
    <source>
        <dbReference type="ARBA" id="ARBA00023239"/>
    </source>
</evidence>
<dbReference type="Pfam" id="PF00155">
    <property type="entry name" value="Aminotran_1_2"/>
    <property type="match status" value="1"/>
</dbReference>
<proteinExistence type="inferred from homology"/>
<protein>
    <recommendedName>
        <fullName evidence="2">cysteine-S-conjugate beta-lyase</fullName>
        <ecNumber evidence="2">4.4.1.13</ecNumber>
    </recommendedName>
</protein>
<comment type="cofactor">
    <cofactor evidence="1">
        <name>pyridoxal 5'-phosphate</name>
        <dbReference type="ChEBI" id="CHEBI:597326"/>
    </cofactor>
</comment>
<evidence type="ECO:0000313" key="7">
    <source>
        <dbReference type="EMBL" id="MDO1585343.1"/>
    </source>
</evidence>
<evidence type="ECO:0000256" key="1">
    <source>
        <dbReference type="ARBA" id="ARBA00001933"/>
    </source>
</evidence>
<accession>A0ABT8T3Z0</accession>